<dbReference type="EMBL" id="CP002581">
    <property type="protein sequence ID" value="AJK50487.1"/>
    <property type="molecule type" value="Genomic_DNA"/>
</dbReference>
<dbReference type="HOGENOM" id="CLU_114097_1_0_4"/>
<evidence type="ECO:0000313" key="4">
    <source>
        <dbReference type="Proteomes" id="UP000031838"/>
    </source>
</evidence>
<feature type="region of interest" description="Disordered" evidence="1">
    <location>
        <begin position="1"/>
        <end position="20"/>
    </location>
</feature>
<protein>
    <recommendedName>
        <fullName evidence="2">DUF3597 domain-containing protein</fullName>
    </recommendedName>
</protein>
<dbReference type="SUPFAM" id="SSF158634">
    <property type="entry name" value="RPA2825-like"/>
    <property type="match status" value="1"/>
</dbReference>
<evidence type="ECO:0000313" key="3">
    <source>
        <dbReference type="EMBL" id="AJK50487.1"/>
    </source>
</evidence>
<evidence type="ECO:0000256" key="1">
    <source>
        <dbReference type="SAM" id="MobiDB-lite"/>
    </source>
</evidence>
<dbReference type="Proteomes" id="UP000031838">
    <property type="component" value="Chromosome 2"/>
</dbReference>
<accession>A0A0B6RYQ9</accession>
<sequence length="154" mass="15943">MAAPLARVPSSLVSPTVGSPDMSIFGDIVNKLFGKAKPDQPPPAAAPVPDPGAVQDVAPEAAPAQAPLSDVDVAAVMDRLVAESGQTLNWRVSIVDTMKALGVDSSLEHRKQLAAELHYDGDTNDSASMNVWLHKAVMQALAANGGKLPSDLAN</sequence>
<organism evidence="3 4">
    <name type="scientific">Burkholderia plantarii</name>
    <dbReference type="NCBI Taxonomy" id="41899"/>
    <lineage>
        <taxon>Bacteria</taxon>
        <taxon>Pseudomonadati</taxon>
        <taxon>Pseudomonadota</taxon>
        <taxon>Betaproteobacteria</taxon>
        <taxon>Burkholderiales</taxon>
        <taxon>Burkholderiaceae</taxon>
        <taxon>Burkholderia</taxon>
    </lineage>
</organism>
<name>A0A0B6RYQ9_BURPL</name>
<proteinExistence type="predicted"/>
<dbReference type="InterPro" id="IPR022016">
    <property type="entry name" value="DUF3597"/>
</dbReference>
<reference evidence="4" key="1">
    <citation type="submission" date="2011-03" db="EMBL/GenBank/DDBJ databases">
        <authorList>
            <person name="Voget S."/>
            <person name="Streit W.R."/>
            <person name="Jaeger K.E."/>
            <person name="Daniel R."/>
        </authorList>
    </citation>
    <scope>NUCLEOTIDE SEQUENCE [LARGE SCALE GENOMIC DNA]</scope>
    <source>
        <strain evidence="4">PG1</strain>
    </source>
</reference>
<dbReference type="AlphaFoldDB" id="A0A0B6RYQ9"/>
<feature type="domain" description="DUF3597" evidence="2">
    <location>
        <begin position="24"/>
        <end position="149"/>
    </location>
</feature>
<evidence type="ECO:0000259" key="2">
    <source>
        <dbReference type="Pfam" id="PF12200"/>
    </source>
</evidence>
<gene>
    <name evidence="3" type="ORF">BGL_2c24310</name>
</gene>
<dbReference type="KEGG" id="bgp:BGL_2c24310"/>
<reference evidence="3 4" key="2">
    <citation type="journal article" date="2016" name="Appl. Microbiol. Biotechnol.">
        <title>Mutations improving production and secretion of extracellular lipase by Burkholderia glumae PG1.</title>
        <authorList>
            <person name="Knapp A."/>
            <person name="Voget S."/>
            <person name="Gao R."/>
            <person name="Zaburannyi N."/>
            <person name="Krysciak D."/>
            <person name="Breuer M."/>
            <person name="Hauer B."/>
            <person name="Streit W.R."/>
            <person name="Muller R."/>
            <person name="Daniel R."/>
            <person name="Jaeger K.E."/>
        </authorList>
    </citation>
    <scope>NUCLEOTIDE SEQUENCE [LARGE SCALE GENOMIC DNA]</scope>
    <source>
        <strain evidence="3 4">PG1</strain>
    </source>
</reference>
<keyword evidence="4" id="KW-1185">Reference proteome</keyword>
<feature type="compositionally biased region" description="Pro residues" evidence="1">
    <location>
        <begin position="39"/>
        <end position="50"/>
    </location>
</feature>
<dbReference type="Pfam" id="PF12200">
    <property type="entry name" value="DUF3597"/>
    <property type="match status" value="1"/>
</dbReference>
<feature type="region of interest" description="Disordered" evidence="1">
    <location>
        <begin position="35"/>
        <end position="65"/>
    </location>
</feature>